<evidence type="ECO:0000313" key="1">
    <source>
        <dbReference type="EMBL" id="MEN3538007.1"/>
    </source>
</evidence>
<evidence type="ECO:0000313" key="2">
    <source>
        <dbReference type="Proteomes" id="UP001447516"/>
    </source>
</evidence>
<organism evidence="1 2">
    <name type="scientific">Microbispora maris</name>
    <dbReference type="NCBI Taxonomy" id="3144104"/>
    <lineage>
        <taxon>Bacteria</taxon>
        <taxon>Bacillati</taxon>
        <taxon>Actinomycetota</taxon>
        <taxon>Actinomycetes</taxon>
        <taxon>Streptosporangiales</taxon>
        <taxon>Streptosporangiaceae</taxon>
        <taxon>Microbispora</taxon>
    </lineage>
</organism>
<sequence length="275" mass="31455">MSGRFDLAADLAAGVRDKDSAWTFIRRFAEAWMTPLRDGDGYTAEELNAGEQRLGLKLPAALREAYMLFGKRADLCGTLHFLQPPDELRVDEDSGLLLYQHENQGVWERYIRVADLDMDDPPTVQSSDCDHGEHQGGIAWTERLSTACIEMMLVESACLDGAREMYGELLENEIADVERRFTPLALPPLPIGHMECAPASRWYVGEDVIVSLDRFHFIPDEYEHLSGPWHRPWSRAGLRIHGRTPEAIDAMRETLPREWFHWEWPRLGDPYPPKP</sequence>
<dbReference type="SUPFAM" id="SSF160631">
    <property type="entry name" value="SMI1/KNR4-like"/>
    <property type="match status" value="1"/>
</dbReference>
<comment type="caution">
    <text evidence="1">The sequence shown here is derived from an EMBL/GenBank/DDBJ whole genome shotgun (WGS) entry which is preliminary data.</text>
</comment>
<dbReference type="InterPro" id="IPR037883">
    <property type="entry name" value="Knr4/Smi1-like_sf"/>
</dbReference>
<keyword evidence="2" id="KW-1185">Reference proteome</keyword>
<name>A0ABV0AV03_9ACTN</name>
<dbReference type="RefSeq" id="WP_346227958.1">
    <property type="nucleotide sequence ID" value="NZ_JBDJAW010000019.1"/>
</dbReference>
<accession>A0ABV0AV03</accession>
<proteinExistence type="predicted"/>
<protein>
    <recommendedName>
        <fullName evidence="3">SMI1/KNR4 family protein</fullName>
    </recommendedName>
</protein>
<evidence type="ECO:0008006" key="3">
    <source>
        <dbReference type="Google" id="ProtNLM"/>
    </source>
</evidence>
<gene>
    <name evidence="1" type="ORF">AAH991_23030</name>
</gene>
<dbReference type="EMBL" id="JBDJAW010000019">
    <property type="protein sequence ID" value="MEN3538007.1"/>
    <property type="molecule type" value="Genomic_DNA"/>
</dbReference>
<reference evidence="1 2" key="1">
    <citation type="submission" date="2024-05" db="EMBL/GenBank/DDBJ databases">
        <title>Microbispora sp.ZYX-F-249.</title>
        <authorList>
            <person name="Xie H."/>
        </authorList>
    </citation>
    <scope>NUCLEOTIDE SEQUENCE [LARGE SCALE GENOMIC DNA]</scope>
    <source>
        <strain evidence="1 2">ZYX-F-249</strain>
    </source>
</reference>
<dbReference type="Proteomes" id="UP001447516">
    <property type="component" value="Unassembled WGS sequence"/>
</dbReference>